<dbReference type="RefSeq" id="WP_265689768.1">
    <property type="nucleotide sequence ID" value="NZ_JAKRRX010000367.1"/>
</dbReference>
<name>A0A9X3HUJ4_9VIBR</name>
<proteinExistence type="predicted"/>
<sequence length="110" mass="12504">MSQEPIVGVLIKRRKQAGISREKIASIAGMSEKTYQRIERGEADMRLSQYRAILRALEMTDLDVALDMMDVQQVSTEDVASASRMLNNEARQLLVKLMVMIFLDRQADKS</sequence>
<dbReference type="Gene3D" id="1.10.260.40">
    <property type="entry name" value="lambda repressor-like DNA-binding domains"/>
    <property type="match status" value="1"/>
</dbReference>
<dbReference type="InterPro" id="IPR010982">
    <property type="entry name" value="Lambda_DNA-bd_dom_sf"/>
</dbReference>
<dbReference type="GO" id="GO:0003677">
    <property type="term" value="F:DNA binding"/>
    <property type="evidence" value="ECO:0007669"/>
    <property type="project" value="InterPro"/>
</dbReference>
<keyword evidence="3" id="KW-1185">Reference proteome</keyword>
<feature type="domain" description="HTH cro/C1-type" evidence="1">
    <location>
        <begin position="10"/>
        <end position="65"/>
    </location>
</feature>
<dbReference type="Pfam" id="PF13560">
    <property type="entry name" value="HTH_31"/>
    <property type="match status" value="1"/>
</dbReference>
<organism evidence="2 3">
    <name type="scientific">Vibrio paucivorans</name>
    <dbReference type="NCBI Taxonomy" id="2829489"/>
    <lineage>
        <taxon>Bacteria</taxon>
        <taxon>Pseudomonadati</taxon>
        <taxon>Pseudomonadota</taxon>
        <taxon>Gammaproteobacteria</taxon>
        <taxon>Vibrionales</taxon>
        <taxon>Vibrionaceae</taxon>
        <taxon>Vibrio</taxon>
    </lineage>
</organism>
<accession>A0A9X3HUJ4</accession>
<dbReference type="CDD" id="cd00093">
    <property type="entry name" value="HTH_XRE"/>
    <property type="match status" value="1"/>
</dbReference>
<comment type="caution">
    <text evidence="2">The sequence shown here is derived from an EMBL/GenBank/DDBJ whole genome shotgun (WGS) entry which is preliminary data.</text>
</comment>
<reference evidence="2" key="1">
    <citation type="submission" date="2022-02" db="EMBL/GenBank/DDBJ databases">
        <title>Vibrio sp. nov., a new bacterium isolated from Bohai sea, China.</title>
        <authorList>
            <person name="Yuan Y."/>
        </authorList>
    </citation>
    <scope>NUCLEOTIDE SEQUENCE</scope>
    <source>
        <strain evidence="2">DBSS07</strain>
    </source>
</reference>
<dbReference type="Proteomes" id="UP001155586">
    <property type="component" value="Unassembled WGS sequence"/>
</dbReference>
<dbReference type="SUPFAM" id="SSF47413">
    <property type="entry name" value="lambda repressor-like DNA-binding domains"/>
    <property type="match status" value="1"/>
</dbReference>
<dbReference type="InterPro" id="IPR001387">
    <property type="entry name" value="Cro/C1-type_HTH"/>
</dbReference>
<dbReference type="PROSITE" id="PS50943">
    <property type="entry name" value="HTH_CROC1"/>
    <property type="match status" value="1"/>
</dbReference>
<dbReference type="EMBL" id="JAKRRX010000367">
    <property type="protein sequence ID" value="MCW8336716.1"/>
    <property type="molecule type" value="Genomic_DNA"/>
</dbReference>
<evidence type="ECO:0000259" key="1">
    <source>
        <dbReference type="PROSITE" id="PS50943"/>
    </source>
</evidence>
<evidence type="ECO:0000313" key="2">
    <source>
        <dbReference type="EMBL" id="MCW8336716.1"/>
    </source>
</evidence>
<dbReference type="AlphaFoldDB" id="A0A9X3HUJ4"/>
<protein>
    <submittedName>
        <fullName evidence="2">Helix-turn-helix domain-containing protein</fullName>
    </submittedName>
</protein>
<dbReference type="SMART" id="SM00530">
    <property type="entry name" value="HTH_XRE"/>
    <property type="match status" value="1"/>
</dbReference>
<gene>
    <name evidence="2" type="ORF">MD483_23215</name>
</gene>
<evidence type="ECO:0000313" key="3">
    <source>
        <dbReference type="Proteomes" id="UP001155586"/>
    </source>
</evidence>